<keyword evidence="3" id="KW-1185">Reference proteome</keyword>
<dbReference type="InterPro" id="IPR004875">
    <property type="entry name" value="DDE_SF_endonuclease_dom"/>
</dbReference>
<dbReference type="PANTHER" id="PTHR47169">
    <property type="entry name" value="OS01G0541250 PROTEIN"/>
    <property type="match status" value="1"/>
</dbReference>
<feature type="domain" description="DDE-1" evidence="1">
    <location>
        <begin position="174"/>
        <end position="256"/>
    </location>
</feature>
<reference evidence="2" key="1">
    <citation type="submission" date="2023-04" db="EMBL/GenBank/DDBJ databases">
        <title>Phytophthora fragariaefolia NBRC 109709.</title>
        <authorList>
            <person name="Ichikawa N."/>
            <person name="Sato H."/>
            <person name="Tonouchi N."/>
        </authorList>
    </citation>
    <scope>NUCLEOTIDE SEQUENCE</scope>
    <source>
        <strain evidence="2">NBRC 109709</strain>
    </source>
</reference>
<sequence>MTDDERAPVVAAVLAISSNGVPTKGAFVEVATKFPFTEITVRRVWSFVERRPAQRSSCNRPAGTMEKHDVSVGKDAYRLMLIQHVLSVICARMPLPPHDGSITFQQDNAPPHIAPTNPQFYQAVLNSGRDVALRFQPPNTPDLNYCGLGCRFSLLFVESLVVVLEQGELEEYPEDHFYCVQEIAWMDCTTWKFYLEKLLKFEIDAPGVLLLDNFECHVSEEGQRVVADEANATVVPLPPNSTALCQLLDMGIIGSLTLSRTLVIALDLYGMQI</sequence>
<evidence type="ECO:0000259" key="1">
    <source>
        <dbReference type="Pfam" id="PF03184"/>
    </source>
</evidence>
<organism evidence="2 3">
    <name type="scientific">Phytophthora fragariaefolia</name>
    <dbReference type="NCBI Taxonomy" id="1490495"/>
    <lineage>
        <taxon>Eukaryota</taxon>
        <taxon>Sar</taxon>
        <taxon>Stramenopiles</taxon>
        <taxon>Oomycota</taxon>
        <taxon>Peronosporomycetes</taxon>
        <taxon>Peronosporales</taxon>
        <taxon>Peronosporaceae</taxon>
        <taxon>Phytophthora</taxon>
    </lineage>
</organism>
<dbReference type="AlphaFoldDB" id="A0A9W6XH50"/>
<dbReference type="EMBL" id="BSXT01001087">
    <property type="protein sequence ID" value="GMF38424.1"/>
    <property type="molecule type" value="Genomic_DNA"/>
</dbReference>
<name>A0A9W6XH50_9STRA</name>
<dbReference type="Gene3D" id="3.30.420.10">
    <property type="entry name" value="Ribonuclease H-like superfamily/Ribonuclease H"/>
    <property type="match status" value="1"/>
</dbReference>
<evidence type="ECO:0000313" key="3">
    <source>
        <dbReference type="Proteomes" id="UP001165121"/>
    </source>
</evidence>
<dbReference type="Proteomes" id="UP001165121">
    <property type="component" value="Unassembled WGS sequence"/>
</dbReference>
<comment type="caution">
    <text evidence="2">The sequence shown here is derived from an EMBL/GenBank/DDBJ whole genome shotgun (WGS) entry which is preliminary data.</text>
</comment>
<dbReference type="OrthoDB" id="126995at2759"/>
<protein>
    <submittedName>
        <fullName evidence="2">Unnamed protein product</fullName>
    </submittedName>
</protein>
<gene>
    <name evidence="2" type="ORF">Pfra01_001107900</name>
</gene>
<proteinExistence type="predicted"/>
<dbReference type="InterPro" id="IPR036397">
    <property type="entry name" value="RNaseH_sf"/>
</dbReference>
<dbReference type="GO" id="GO:0003676">
    <property type="term" value="F:nucleic acid binding"/>
    <property type="evidence" value="ECO:0007669"/>
    <property type="project" value="InterPro"/>
</dbReference>
<accession>A0A9W6XH50</accession>
<dbReference type="Pfam" id="PF03184">
    <property type="entry name" value="DDE_1"/>
    <property type="match status" value="1"/>
</dbReference>
<evidence type="ECO:0000313" key="2">
    <source>
        <dbReference type="EMBL" id="GMF38424.1"/>
    </source>
</evidence>
<dbReference type="PANTHER" id="PTHR47169:SF2">
    <property type="entry name" value="OS01G0541250 PROTEIN"/>
    <property type="match status" value="1"/>
</dbReference>